<keyword evidence="1" id="KW-0378">Hydrolase</keyword>
<dbReference type="OrthoDB" id="4423927at2"/>
<protein>
    <submittedName>
        <fullName evidence="1">Serine protease</fullName>
    </submittedName>
</protein>
<gene>
    <name evidence="1" type="ORF">EAH68_07300</name>
</gene>
<dbReference type="GO" id="GO:0006508">
    <property type="term" value="P:proteolysis"/>
    <property type="evidence" value="ECO:0007669"/>
    <property type="project" value="UniProtKB-KW"/>
</dbReference>
<evidence type="ECO:0000313" key="2">
    <source>
        <dbReference type="Proteomes" id="UP000274907"/>
    </source>
</evidence>
<dbReference type="SUPFAM" id="SSF50494">
    <property type="entry name" value="Trypsin-like serine proteases"/>
    <property type="match status" value="1"/>
</dbReference>
<accession>A0A3R9ZE91</accession>
<proteinExistence type="predicted"/>
<dbReference type="InterPro" id="IPR009003">
    <property type="entry name" value="Peptidase_S1_PA"/>
</dbReference>
<dbReference type="RefSeq" id="WP_126120667.1">
    <property type="nucleotide sequence ID" value="NZ_RXHJ01000007.1"/>
</dbReference>
<dbReference type="Proteomes" id="UP000274907">
    <property type="component" value="Unassembled WGS sequence"/>
</dbReference>
<organism evidence="1 2">
    <name type="scientific">Corynebacterium hylobatis</name>
    <dbReference type="NCBI Taxonomy" id="1859290"/>
    <lineage>
        <taxon>Bacteria</taxon>
        <taxon>Bacillati</taxon>
        <taxon>Actinomycetota</taxon>
        <taxon>Actinomycetes</taxon>
        <taxon>Mycobacteriales</taxon>
        <taxon>Corynebacteriaceae</taxon>
        <taxon>Corynebacterium</taxon>
    </lineage>
</organism>
<sequence length="199" mass="20886">MSSAITVRLSSGRSYCSGVLISPDLQAAEHTRTDLVLSCAHFLRGRTGPIKVGRAHVLGAVRIPRTDLAVLRLDAPAPPADLLRLSTSRAPWLAPTRTEGFGGGARHVQQRHGRVIAHLPFALGRNLRTLVTSAAILHNSPKAIKGDSGGPVIVDGEIVAVQALISDPLGYNLGIATVAQVAAHRGKIAAAVEALQRAY</sequence>
<keyword evidence="2" id="KW-1185">Reference proteome</keyword>
<dbReference type="GO" id="GO:0008233">
    <property type="term" value="F:peptidase activity"/>
    <property type="evidence" value="ECO:0007669"/>
    <property type="project" value="UniProtKB-KW"/>
</dbReference>
<dbReference type="EMBL" id="RXHJ01000007">
    <property type="protein sequence ID" value="RSZ63465.1"/>
    <property type="molecule type" value="Genomic_DNA"/>
</dbReference>
<comment type="caution">
    <text evidence="1">The sequence shown here is derived from an EMBL/GenBank/DDBJ whole genome shotgun (WGS) entry which is preliminary data.</text>
</comment>
<name>A0A3R9ZE91_9CORY</name>
<dbReference type="AlphaFoldDB" id="A0A3R9ZE91"/>
<reference evidence="1 2" key="1">
    <citation type="submission" date="2018-12" db="EMBL/GenBank/DDBJ databases">
        <title>YIM 101343 draft genome.</title>
        <authorList>
            <person name="Chen X."/>
        </authorList>
    </citation>
    <scope>NUCLEOTIDE SEQUENCE [LARGE SCALE GENOMIC DNA]</scope>
    <source>
        <strain evidence="1 2">YIM 101343</strain>
    </source>
</reference>
<dbReference type="Pfam" id="PF13365">
    <property type="entry name" value="Trypsin_2"/>
    <property type="match status" value="1"/>
</dbReference>
<keyword evidence="1" id="KW-0645">Protease</keyword>
<evidence type="ECO:0000313" key="1">
    <source>
        <dbReference type="EMBL" id="RSZ63465.1"/>
    </source>
</evidence>